<gene>
    <name evidence="4" type="ORF">OH806_07235</name>
</gene>
<comment type="caution">
    <text evidence="4">The sequence shown here is derived from an EMBL/GenBank/DDBJ whole genome shotgun (WGS) entry which is preliminary data.</text>
</comment>
<dbReference type="NCBIfam" id="TIGR04183">
    <property type="entry name" value="Por_Secre_tail"/>
    <property type="match status" value="1"/>
</dbReference>
<feature type="chain" id="PRO_5045996465" evidence="2">
    <location>
        <begin position="21"/>
        <end position="413"/>
    </location>
</feature>
<keyword evidence="5" id="KW-1185">Reference proteome</keyword>
<feature type="signal peptide" evidence="2">
    <location>
        <begin position="1"/>
        <end position="20"/>
    </location>
</feature>
<dbReference type="EMBL" id="JAPDHV010000003">
    <property type="protein sequence ID" value="MCW3161061.1"/>
    <property type="molecule type" value="Genomic_DNA"/>
</dbReference>
<dbReference type="RefSeq" id="WP_264743016.1">
    <property type="nucleotide sequence ID" value="NZ_JAPDHV010000003.1"/>
</dbReference>
<organism evidence="4 5">
    <name type="scientific">Chryseobacterium oryctis</name>
    <dbReference type="NCBI Taxonomy" id="2952618"/>
    <lineage>
        <taxon>Bacteria</taxon>
        <taxon>Pseudomonadati</taxon>
        <taxon>Bacteroidota</taxon>
        <taxon>Flavobacteriia</taxon>
        <taxon>Flavobacteriales</taxon>
        <taxon>Weeksellaceae</taxon>
        <taxon>Chryseobacterium group</taxon>
        <taxon>Chryseobacterium</taxon>
    </lineage>
</organism>
<proteinExistence type="predicted"/>
<dbReference type="SUPFAM" id="SSF52058">
    <property type="entry name" value="L domain-like"/>
    <property type="match status" value="1"/>
</dbReference>
<sequence length="413" mass="46079">MTKTKLFFAISLLIAQLSFSQNITITDNYFKQFLLNADYSNTYAKDLAGNFTKIDLNGDGEIQITEAVNIKEISTSKFPQRTLINEIDVRPFSNLEELNCTVGTLSPVAPDVFSNLQYIKANGLSKLKSIYAYHNSLISVDASYCPLLTILEIRDNFVMGVTSSNNNTIKSINLEGCTSLADYSIYETSLESLNVKNCTALTNLSVGNNKLNNLDMTGCINLEMLNCSFNKLTNWDFSDLVKLDEVSCMGNLYTELDFSNQPLLLFLECADNPLLTKINIQNGSELFDFHFQETPALQLICCDVNEIASVQYLVNFYGYTNTVVSSTCGLALNTNENLITKENEISFNNPFSNELILNSKEKIKKVEIYDESGRVVLKGNGSRLNTSSIVKGTYFIKITTDSNKMISKKGIKN</sequence>
<evidence type="ECO:0000313" key="4">
    <source>
        <dbReference type="EMBL" id="MCW3161061.1"/>
    </source>
</evidence>
<name>A0ABT3HMQ5_9FLAO</name>
<dbReference type="InterPro" id="IPR026444">
    <property type="entry name" value="Secre_tail"/>
</dbReference>
<protein>
    <submittedName>
        <fullName evidence="4">T9SS type A sorting domain-containing protein</fullName>
    </submittedName>
</protein>
<feature type="domain" description="Secretion system C-terminal sorting" evidence="3">
    <location>
        <begin position="349"/>
        <end position="409"/>
    </location>
</feature>
<dbReference type="Gene3D" id="3.80.10.10">
    <property type="entry name" value="Ribonuclease Inhibitor"/>
    <property type="match status" value="1"/>
</dbReference>
<evidence type="ECO:0000259" key="3">
    <source>
        <dbReference type="Pfam" id="PF18962"/>
    </source>
</evidence>
<evidence type="ECO:0000256" key="2">
    <source>
        <dbReference type="SAM" id="SignalP"/>
    </source>
</evidence>
<dbReference type="InterPro" id="IPR032675">
    <property type="entry name" value="LRR_dom_sf"/>
</dbReference>
<reference evidence="4" key="1">
    <citation type="submission" date="2022-10" db="EMBL/GenBank/DDBJ databases">
        <title>Chryseobacterium babae sp. nov. isolated from the gut of the beetle Oryctes rhinoceros, and Chryseobacterium kimseyorum sp. nov., isolated from a stick insect rearing cage.</title>
        <authorList>
            <person name="Shelomi M."/>
            <person name="Han C.-J."/>
            <person name="Chen W.-M."/>
            <person name="Chen H.-K."/>
            <person name="Liaw S.-J."/>
            <person name="Muhle E."/>
            <person name="Clermont D."/>
        </authorList>
    </citation>
    <scope>NUCLEOTIDE SEQUENCE</scope>
    <source>
        <strain evidence="4">WLa1L2M3</strain>
    </source>
</reference>
<evidence type="ECO:0000256" key="1">
    <source>
        <dbReference type="ARBA" id="ARBA00022729"/>
    </source>
</evidence>
<dbReference type="Proteomes" id="UP001163719">
    <property type="component" value="Unassembled WGS sequence"/>
</dbReference>
<dbReference type="Pfam" id="PF18962">
    <property type="entry name" value="Por_Secre_tail"/>
    <property type="match status" value="1"/>
</dbReference>
<accession>A0ABT3HMQ5</accession>
<keyword evidence="1 2" id="KW-0732">Signal</keyword>
<evidence type="ECO:0000313" key="5">
    <source>
        <dbReference type="Proteomes" id="UP001163719"/>
    </source>
</evidence>